<dbReference type="PROSITE" id="PS50888">
    <property type="entry name" value="BHLH"/>
    <property type="match status" value="1"/>
</dbReference>
<evidence type="ECO:0000259" key="2">
    <source>
        <dbReference type="PROSITE" id="PS50888"/>
    </source>
</evidence>
<dbReference type="AlphaFoldDB" id="A0AAJ0HJA9"/>
<feature type="region of interest" description="Disordered" evidence="1">
    <location>
        <begin position="302"/>
        <end position="331"/>
    </location>
</feature>
<feature type="compositionally biased region" description="Acidic residues" evidence="1">
    <location>
        <begin position="304"/>
        <end position="315"/>
    </location>
</feature>
<organism evidence="3 4">
    <name type="scientific">Lasiosphaeria hispida</name>
    <dbReference type="NCBI Taxonomy" id="260671"/>
    <lineage>
        <taxon>Eukaryota</taxon>
        <taxon>Fungi</taxon>
        <taxon>Dikarya</taxon>
        <taxon>Ascomycota</taxon>
        <taxon>Pezizomycotina</taxon>
        <taxon>Sordariomycetes</taxon>
        <taxon>Sordariomycetidae</taxon>
        <taxon>Sordariales</taxon>
        <taxon>Lasiosphaeriaceae</taxon>
        <taxon>Lasiosphaeria</taxon>
    </lineage>
</organism>
<reference evidence="3" key="2">
    <citation type="submission" date="2023-06" db="EMBL/GenBank/DDBJ databases">
        <authorList>
            <consortium name="Lawrence Berkeley National Laboratory"/>
            <person name="Haridas S."/>
            <person name="Hensen N."/>
            <person name="Bonometti L."/>
            <person name="Westerberg I."/>
            <person name="Brannstrom I.O."/>
            <person name="Guillou S."/>
            <person name="Cros-Aarteil S."/>
            <person name="Calhoun S."/>
            <person name="Kuo A."/>
            <person name="Mondo S."/>
            <person name="Pangilinan J."/>
            <person name="Riley R."/>
            <person name="Labutti K."/>
            <person name="Andreopoulos B."/>
            <person name="Lipzen A."/>
            <person name="Chen C."/>
            <person name="Yanf M."/>
            <person name="Daum C."/>
            <person name="Ng V."/>
            <person name="Clum A."/>
            <person name="Steindorff A."/>
            <person name="Ohm R."/>
            <person name="Martin F."/>
            <person name="Silar P."/>
            <person name="Natvig D."/>
            <person name="Lalanne C."/>
            <person name="Gautier V."/>
            <person name="Ament-Velasquez S.L."/>
            <person name="Kruys A."/>
            <person name="Hutchinson M.I."/>
            <person name="Powell A.J."/>
            <person name="Barry K."/>
            <person name="Miller A.N."/>
            <person name="Grigoriev I.V."/>
            <person name="Debuchy R."/>
            <person name="Gladieux P."/>
            <person name="Thoren M.H."/>
            <person name="Johannesson H."/>
        </authorList>
    </citation>
    <scope>NUCLEOTIDE SEQUENCE</scope>
    <source>
        <strain evidence="3">CBS 955.72</strain>
    </source>
</reference>
<dbReference type="PANTHER" id="PTHR47336:SF4">
    <property type="entry name" value="BHLH TRANSCRIPTION FACTOR (EUROFUNG)"/>
    <property type="match status" value="1"/>
</dbReference>
<dbReference type="EMBL" id="JAUIQD010000004">
    <property type="protein sequence ID" value="KAK3353419.1"/>
    <property type="molecule type" value="Genomic_DNA"/>
</dbReference>
<reference evidence="3" key="1">
    <citation type="journal article" date="2023" name="Mol. Phylogenet. Evol.">
        <title>Genome-scale phylogeny and comparative genomics of the fungal order Sordariales.</title>
        <authorList>
            <person name="Hensen N."/>
            <person name="Bonometti L."/>
            <person name="Westerberg I."/>
            <person name="Brannstrom I.O."/>
            <person name="Guillou S."/>
            <person name="Cros-Aarteil S."/>
            <person name="Calhoun S."/>
            <person name="Haridas S."/>
            <person name="Kuo A."/>
            <person name="Mondo S."/>
            <person name="Pangilinan J."/>
            <person name="Riley R."/>
            <person name="LaButti K."/>
            <person name="Andreopoulos B."/>
            <person name="Lipzen A."/>
            <person name="Chen C."/>
            <person name="Yan M."/>
            <person name="Daum C."/>
            <person name="Ng V."/>
            <person name="Clum A."/>
            <person name="Steindorff A."/>
            <person name="Ohm R.A."/>
            <person name="Martin F."/>
            <person name="Silar P."/>
            <person name="Natvig D.O."/>
            <person name="Lalanne C."/>
            <person name="Gautier V."/>
            <person name="Ament-Velasquez S.L."/>
            <person name="Kruys A."/>
            <person name="Hutchinson M.I."/>
            <person name="Powell A.J."/>
            <person name="Barry K."/>
            <person name="Miller A.N."/>
            <person name="Grigoriev I.V."/>
            <person name="Debuchy R."/>
            <person name="Gladieux P."/>
            <person name="Hiltunen Thoren M."/>
            <person name="Johannesson H."/>
        </authorList>
    </citation>
    <scope>NUCLEOTIDE SEQUENCE</scope>
    <source>
        <strain evidence="3">CBS 955.72</strain>
    </source>
</reference>
<dbReference type="PANTHER" id="PTHR47336">
    <property type="entry name" value="TRANSCRIPTION FACTOR HMS1-RELATED"/>
    <property type="match status" value="1"/>
</dbReference>
<evidence type="ECO:0000313" key="4">
    <source>
        <dbReference type="Proteomes" id="UP001275084"/>
    </source>
</evidence>
<sequence>MDNSTAAQLNTRLGLDRNKPRLSPMTTTFDGHDQAVDFATWADDSTFYTDLAYSPDPYLDKTMGDCFSFEKSQLQITNGAPVYYSNSAEDLREWSAAGKLSQSPLETPLTPMSYFPTDGPISPERWLAETDSESCGPDLVSPGDGLDPPISTPVSLKRSWSATSSASAVASSPPSRTSKPRSNNTKTRCKPSHSTLPSAKITETEPANKRGTGRRGSHSIQLRTASRKPRTSIKTNTMPSPPSSLATSGVADADADADADGLLTPDERRARRNHNLVEKQYRNRLNAQFERLLAVLPAERQVGNEDDGDGEDDIQVVDGGGARPRIRGIGDEAGGVEDRRISKAEVLDMATRRIKDLELGRRRLYLEKRELMHNMEMMSGVVAMAQRQS</sequence>
<evidence type="ECO:0000313" key="3">
    <source>
        <dbReference type="EMBL" id="KAK3353419.1"/>
    </source>
</evidence>
<feature type="domain" description="BHLH" evidence="2">
    <location>
        <begin position="269"/>
        <end position="357"/>
    </location>
</feature>
<feature type="compositionally biased region" description="Low complexity" evidence="1">
    <location>
        <begin position="158"/>
        <end position="182"/>
    </location>
</feature>
<dbReference type="Gene3D" id="4.10.280.10">
    <property type="entry name" value="Helix-loop-helix DNA-binding domain"/>
    <property type="match status" value="1"/>
</dbReference>
<name>A0AAJ0HJA9_9PEZI</name>
<comment type="caution">
    <text evidence="3">The sequence shown here is derived from an EMBL/GenBank/DDBJ whole genome shotgun (WGS) entry which is preliminary data.</text>
</comment>
<dbReference type="SUPFAM" id="SSF47459">
    <property type="entry name" value="HLH, helix-loop-helix DNA-binding domain"/>
    <property type="match status" value="1"/>
</dbReference>
<dbReference type="InterPro" id="IPR011598">
    <property type="entry name" value="bHLH_dom"/>
</dbReference>
<dbReference type="Proteomes" id="UP001275084">
    <property type="component" value="Unassembled WGS sequence"/>
</dbReference>
<dbReference type="InterPro" id="IPR036638">
    <property type="entry name" value="HLH_DNA-bd_sf"/>
</dbReference>
<feature type="region of interest" description="Disordered" evidence="1">
    <location>
        <begin position="102"/>
        <end position="262"/>
    </location>
</feature>
<keyword evidence="4" id="KW-1185">Reference proteome</keyword>
<feature type="compositionally biased region" description="Polar residues" evidence="1">
    <location>
        <begin position="232"/>
        <end position="247"/>
    </location>
</feature>
<dbReference type="GO" id="GO:0046983">
    <property type="term" value="F:protein dimerization activity"/>
    <property type="evidence" value="ECO:0007669"/>
    <property type="project" value="InterPro"/>
</dbReference>
<dbReference type="SMART" id="SM00353">
    <property type="entry name" value="HLH"/>
    <property type="match status" value="1"/>
</dbReference>
<evidence type="ECO:0000256" key="1">
    <source>
        <dbReference type="SAM" id="MobiDB-lite"/>
    </source>
</evidence>
<gene>
    <name evidence="3" type="ORF">B0T25DRAFT_210172</name>
</gene>
<dbReference type="InterPro" id="IPR052099">
    <property type="entry name" value="Regulatory_TF_Diverse"/>
</dbReference>
<accession>A0AAJ0HJA9</accession>
<proteinExistence type="predicted"/>
<dbReference type="Pfam" id="PF00010">
    <property type="entry name" value="HLH"/>
    <property type="match status" value="1"/>
</dbReference>
<protein>
    <recommendedName>
        <fullName evidence="2">BHLH domain-containing protein</fullName>
    </recommendedName>
</protein>